<dbReference type="GO" id="GO:0003700">
    <property type="term" value="F:DNA-binding transcription factor activity"/>
    <property type="evidence" value="ECO:0007669"/>
    <property type="project" value="InterPro"/>
</dbReference>
<dbReference type="InterPro" id="IPR050313">
    <property type="entry name" value="Carb_Metab_HTH_regulators"/>
</dbReference>
<keyword evidence="3 6" id="KW-0238">DNA-binding</keyword>
<dbReference type="InterPro" id="IPR001034">
    <property type="entry name" value="DeoR_HTH"/>
</dbReference>
<dbReference type="InterPro" id="IPR036390">
    <property type="entry name" value="WH_DNA-bd_sf"/>
</dbReference>
<dbReference type="Pfam" id="PF08220">
    <property type="entry name" value="HTH_DeoR"/>
    <property type="match status" value="1"/>
</dbReference>
<dbReference type="Gene3D" id="1.10.10.10">
    <property type="entry name" value="Winged helix-like DNA-binding domain superfamily/Winged helix DNA-binding domain"/>
    <property type="match status" value="1"/>
</dbReference>
<feature type="domain" description="HTH deoR-type" evidence="5">
    <location>
        <begin position="22"/>
        <end position="77"/>
    </location>
</feature>
<evidence type="ECO:0000256" key="3">
    <source>
        <dbReference type="ARBA" id="ARBA00023125"/>
    </source>
</evidence>
<keyword evidence="4" id="KW-0804">Transcription</keyword>
<dbReference type="PROSITE" id="PS00894">
    <property type="entry name" value="HTH_DEOR_1"/>
    <property type="match status" value="1"/>
</dbReference>
<proteinExistence type="predicted"/>
<dbReference type="InterPro" id="IPR036388">
    <property type="entry name" value="WH-like_DNA-bd_sf"/>
</dbReference>
<evidence type="ECO:0000313" key="6">
    <source>
        <dbReference type="EMBL" id="MCX5568595.1"/>
    </source>
</evidence>
<dbReference type="AlphaFoldDB" id="A0A9X3IL88"/>
<dbReference type="Gene3D" id="3.40.50.1360">
    <property type="match status" value="1"/>
</dbReference>
<dbReference type="InterPro" id="IPR037171">
    <property type="entry name" value="NagB/RpiA_transferase-like"/>
</dbReference>
<sequence length="274" mass="28889">MSQDDSHPPVTIEPDASGGALPALRHSRLLQYLQDRGQATAAELVALLEVSRDTVRRDLDLLERRGLLVRTHGGAVTKDRLVRVDTTMGLRMDEHVEAKRRIGQAASSLIRDDETLILNGGSTICFFAAALGARRSLTIVTNNLRLPAVVPEGSIQSIHILGGSYWPNYQVTIGAIGFAAVAGIHADTAVIGCSGVSASGISMTKLDEAAHTAGMIGVASRTIVVADRSKFGITAFANIAPLDDIQCLVTDGEPPPELAEALERAGVQVIVCGP</sequence>
<accession>A0A9X3IL88</accession>
<keyword evidence="2" id="KW-0805">Transcription regulation</keyword>
<dbReference type="PRINTS" id="PR00037">
    <property type="entry name" value="HTHLACR"/>
</dbReference>
<gene>
    <name evidence="6" type="ORF">OSH07_05275</name>
</gene>
<keyword evidence="7" id="KW-1185">Reference proteome</keyword>
<dbReference type="GO" id="GO:0003677">
    <property type="term" value="F:DNA binding"/>
    <property type="evidence" value="ECO:0007669"/>
    <property type="project" value="UniProtKB-KW"/>
</dbReference>
<organism evidence="6 7">
    <name type="scientific">Kaistia nematophila</name>
    <dbReference type="NCBI Taxonomy" id="2994654"/>
    <lineage>
        <taxon>Bacteria</taxon>
        <taxon>Pseudomonadati</taxon>
        <taxon>Pseudomonadota</taxon>
        <taxon>Alphaproteobacteria</taxon>
        <taxon>Hyphomicrobiales</taxon>
        <taxon>Kaistiaceae</taxon>
        <taxon>Kaistia</taxon>
    </lineage>
</organism>
<dbReference type="PANTHER" id="PTHR30363:SF4">
    <property type="entry name" value="GLYCEROL-3-PHOSPHATE REGULON REPRESSOR"/>
    <property type="match status" value="1"/>
</dbReference>
<evidence type="ECO:0000313" key="7">
    <source>
        <dbReference type="Proteomes" id="UP001144805"/>
    </source>
</evidence>
<protein>
    <submittedName>
        <fullName evidence="6">DeoR/GlpR family DNA-binding transcription regulator</fullName>
    </submittedName>
</protein>
<dbReference type="RefSeq" id="WP_266337568.1">
    <property type="nucleotide sequence ID" value="NZ_JAPKNK010000002.1"/>
</dbReference>
<dbReference type="SMART" id="SM01134">
    <property type="entry name" value="DeoRC"/>
    <property type="match status" value="1"/>
</dbReference>
<comment type="caution">
    <text evidence="6">The sequence shown here is derived from an EMBL/GenBank/DDBJ whole genome shotgun (WGS) entry which is preliminary data.</text>
</comment>
<evidence type="ECO:0000256" key="1">
    <source>
        <dbReference type="ARBA" id="ARBA00022491"/>
    </source>
</evidence>
<keyword evidence="1" id="KW-0678">Repressor</keyword>
<dbReference type="SMART" id="SM00420">
    <property type="entry name" value="HTH_DEOR"/>
    <property type="match status" value="1"/>
</dbReference>
<evidence type="ECO:0000256" key="2">
    <source>
        <dbReference type="ARBA" id="ARBA00023015"/>
    </source>
</evidence>
<reference evidence="6" key="1">
    <citation type="submission" date="2022-11" db="EMBL/GenBank/DDBJ databases">
        <title>Biodiversity and phylogenetic relationships of bacteria.</title>
        <authorList>
            <person name="Machado R.A.R."/>
            <person name="Bhat A."/>
            <person name="Loulou A."/>
            <person name="Kallel S."/>
        </authorList>
    </citation>
    <scope>NUCLEOTIDE SEQUENCE</scope>
    <source>
        <strain evidence="6">K-TC2</strain>
    </source>
</reference>
<dbReference type="InterPro" id="IPR018356">
    <property type="entry name" value="Tscrpt_reg_HTH_DeoR_CS"/>
</dbReference>
<dbReference type="InterPro" id="IPR014036">
    <property type="entry name" value="DeoR-like_C"/>
</dbReference>
<name>A0A9X3IL88_9HYPH</name>
<dbReference type="Proteomes" id="UP001144805">
    <property type="component" value="Unassembled WGS sequence"/>
</dbReference>
<dbReference type="SUPFAM" id="SSF100950">
    <property type="entry name" value="NagB/RpiA/CoA transferase-like"/>
    <property type="match status" value="1"/>
</dbReference>
<dbReference type="PROSITE" id="PS51000">
    <property type="entry name" value="HTH_DEOR_2"/>
    <property type="match status" value="1"/>
</dbReference>
<dbReference type="EMBL" id="JAPKNK010000002">
    <property type="protein sequence ID" value="MCX5568595.1"/>
    <property type="molecule type" value="Genomic_DNA"/>
</dbReference>
<evidence type="ECO:0000259" key="5">
    <source>
        <dbReference type="PROSITE" id="PS51000"/>
    </source>
</evidence>
<evidence type="ECO:0000256" key="4">
    <source>
        <dbReference type="ARBA" id="ARBA00023163"/>
    </source>
</evidence>
<dbReference type="Pfam" id="PF00455">
    <property type="entry name" value="DeoRC"/>
    <property type="match status" value="1"/>
</dbReference>
<dbReference type="SUPFAM" id="SSF46785">
    <property type="entry name" value="Winged helix' DNA-binding domain"/>
    <property type="match status" value="1"/>
</dbReference>
<dbReference type="PANTHER" id="PTHR30363">
    <property type="entry name" value="HTH-TYPE TRANSCRIPTIONAL REGULATOR SRLR-RELATED"/>
    <property type="match status" value="1"/>
</dbReference>